<reference evidence="2 3" key="1">
    <citation type="journal article" date="2014" name="J. Bacteriol.">
        <title>Role of an Archaeal PitA Transporter in the Copper and Arsenic Resistance of Metallosphaera sedula, an Extreme Thermoacidophile.</title>
        <authorList>
            <person name="McCarthy S."/>
            <person name="Ai C."/>
            <person name="Wheaton G."/>
            <person name="Tevatia R."/>
            <person name="Eckrich V."/>
            <person name="Kelly R."/>
            <person name="Blum P."/>
        </authorList>
    </citation>
    <scope>NUCLEOTIDE SEQUENCE [LARGE SCALE GENOMIC DNA]</scope>
    <source>
        <strain evidence="2 3">CuR1</strain>
    </source>
</reference>
<protein>
    <submittedName>
        <fullName evidence="2">TRASH domain protein</fullName>
    </submittedName>
</protein>
<dbReference type="OrthoDB" id="37898at2157"/>
<dbReference type="EMBL" id="CP008822">
    <property type="protein sequence ID" value="AIM27387.1"/>
    <property type="molecule type" value="Genomic_DNA"/>
</dbReference>
<accession>A0A088E6K2</accession>
<dbReference type="SMART" id="SM00746">
    <property type="entry name" value="TRASH"/>
    <property type="match status" value="1"/>
</dbReference>
<dbReference type="GO" id="GO:0008270">
    <property type="term" value="F:zinc ion binding"/>
    <property type="evidence" value="ECO:0007669"/>
    <property type="project" value="InterPro"/>
</dbReference>
<proteinExistence type="predicted"/>
<dbReference type="Pfam" id="PF06467">
    <property type="entry name" value="zf-FCS"/>
    <property type="match status" value="1"/>
</dbReference>
<dbReference type="Proteomes" id="UP000029084">
    <property type="component" value="Chromosome"/>
</dbReference>
<name>A0A088E6K2_9CREN</name>
<organism evidence="2 3">
    <name type="scientific">Metallosphaera sedula</name>
    <dbReference type="NCBI Taxonomy" id="43687"/>
    <lineage>
        <taxon>Archaea</taxon>
        <taxon>Thermoproteota</taxon>
        <taxon>Thermoprotei</taxon>
        <taxon>Sulfolobales</taxon>
        <taxon>Sulfolobaceae</taxon>
        <taxon>Metallosphaera</taxon>
    </lineage>
</organism>
<dbReference type="RefSeq" id="WP_012021189.1">
    <property type="nucleotide sequence ID" value="NZ_AP019770.1"/>
</dbReference>
<gene>
    <name evidence="2" type="ORF">HA72_1242</name>
</gene>
<dbReference type="InterPro" id="IPR010507">
    <property type="entry name" value="Znf_MYM"/>
</dbReference>
<dbReference type="InterPro" id="IPR011017">
    <property type="entry name" value="TRASH_dom"/>
</dbReference>
<evidence type="ECO:0000313" key="2">
    <source>
        <dbReference type="EMBL" id="AIM27387.1"/>
    </source>
</evidence>
<feature type="domain" description="TRASH" evidence="1">
    <location>
        <begin position="17"/>
        <end position="54"/>
    </location>
</feature>
<dbReference type="AlphaFoldDB" id="A0A088E6K2"/>
<evidence type="ECO:0000259" key="1">
    <source>
        <dbReference type="SMART" id="SM00746"/>
    </source>
</evidence>
<sequence>MKLNLRINPEASTGEKCETCGKPLTPENLYTRRIGGQVHYFCCSHCADAFQKDQHCC</sequence>
<dbReference type="GeneID" id="91755739"/>
<evidence type="ECO:0000313" key="3">
    <source>
        <dbReference type="Proteomes" id="UP000029084"/>
    </source>
</evidence>